<evidence type="ECO:0000256" key="9">
    <source>
        <dbReference type="ARBA" id="ARBA00022679"/>
    </source>
</evidence>
<comment type="caution">
    <text evidence="22">The sequence shown here is derived from an EMBL/GenBank/DDBJ whole genome shotgun (WGS) entry which is preliminary data.</text>
</comment>
<dbReference type="CDD" id="cd14264">
    <property type="entry name" value="DAGK_IM"/>
    <property type="match status" value="1"/>
</dbReference>
<evidence type="ECO:0000256" key="13">
    <source>
        <dbReference type="ARBA" id="ARBA00022777"/>
    </source>
</evidence>
<keyword evidence="20 21" id="KW-1208">Phospholipid metabolism</keyword>
<evidence type="ECO:0000256" key="2">
    <source>
        <dbReference type="ARBA" id="ARBA00004429"/>
    </source>
</evidence>
<name>A0ABU0UMU2_9HYPH</name>
<evidence type="ECO:0000256" key="17">
    <source>
        <dbReference type="ARBA" id="ARBA00023098"/>
    </source>
</evidence>
<keyword evidence="19" id="KW-0594">Phospholipid biosynthesis</keyword>
<feature type="transmembrane region" description="Helical" evidence="21">
    <location>
        <begin position="67"/>
        <end position="88"/>
    </location>
</feature>
<evidence type="ECO:0000256" key="4">
    <source>
        <dbReference type="ARBA" id="ARBA00012133"/>
    </source>
</evidence>
<proteinExistence type="inferred from homology"/>
<comment type="similarity">
    <text evidence="3 21">Belongs to the bacterial diacylglycerol kinase family.</text>
</comment>
<keyword evidence="14 21" id="KW-0067">ATP-binding</keyword>
<feature type="transmembrane region" description="Helical" evidence="21">
    <location>
        <begin position="109"/>
        <end position="130"/>
    </location>
</feature>
<dbReference type="EMBL" id="JAUTBL010000002">
    <property type="protein sequence ID" value="MDQ1186290.1"/>
    <property type="molecule type" value="Genomic_DNA"/>
</dbReference>
<comment type="subcellular location">
    <subcellularLocation>
        <location evidence="2 21">Cell inner membrane</location>
        <topology evidence="2 21">Multi-pass membrane protein</topology>
    </subcellularLocation>
</comment>
<keyword evidence="16 21" id="KW-1133">Transmembrane helix</keyword>
<dbReference type="PROSITE" id="PS01069">
    <property type="entry name" value="DAGK_PROKAR"/>
    <property type="match status" value="1"/>
</dbReference>
<evidence type="ECO:0000256" key="15">
    <source>
        <dbReference type="ARBA" id="ARBA00022842"/>
    </source>
</evidence>
<comment type="function">
    <text evidence="21">Catalyzes the ATP-dependent phosphorylation of sn-l,2-diacylglycerol (DAG) to phosphatidic acid. Involved in the recycling of diacylglycerol produced as a by-product during membrane-derived oligosaccharide (MDO) biosynthesis.</text>
</comment>
<evidence type="ECO:0000313" key="23">
    <source>
        <dbReference type="Proteomes" id="UP001224781"/>
    </source>
</evidence>
<dbReference type="InterPro" id="IPR033718">
    <property type="entry name" value="DAGK_prok"/>
</dbReference>
<keyword evidence="15" id="KW-0460">Magnesium</keyword>
<evidence type="ECO:0000256" key="19">
    <source>
        <dbReference type="ARBA" id="ARBA00023209"/>
    </source>
</evidence>
<dbReference type="InterPro" id="IPR036945">
    <property type="entry name" value="DAGK_sf"/>
</dbReference>
<evidence type="ECO:0000256" key="12">
    <source>
        <dbReference type="ARBA" id="ARBA00022741"/>
    </source>
</evidence>
<evidence type="ECO:0000256" key="6">
    <source>
        <dbReference type="ARBA" id="ARBA00022475"/>
    </source>
</evidence>
<organism evidence="22 23">
    <name type="scientific">Agrobacterium larrymoorei</name>
    <dbReference type="NCBI Taxonomy" id="160699"/>
    <lineage>
        <taxon>Bacteria</taxon>
        <taxon>Pseudomonadati</taxon>
        <taxon>Pseudomonadota</taxon>
        <taxon>Alphaproteobacteria</taxon>
        <taxon>Hyphomicrobiales</taxon>
        <taxon>Rhizobiaceae</taxon>
        <taxon>Rhizobium/Agrobacterium group</taxon>
        <taxon>Agrobacterium</taxon>
    </lineage>
</organism>
<keyword evidence="23" id="KW-1185">Reference proteome</keyword>
<keyword evidence="12 21" id="KW-0547">Nucleotide-binding</keyword>
<keyword evidence="13 21" id="KW-0418">Kinase</keyword>
<keyword evidence="17 21" id="KW-0443">Lipid metabolism</keyword>
<reference evidence="22 23" key="1">
    <citation type="submission" date="2023-07" db="EMBL/GenBank/DDBJ databases">
        <title>Functional and genomic diversity of the sorghum phyllosphere microbiome.</title>
        <authorList>
            <person name="Shade A."/>
        </authorList>
    </citation>
    <scope>NUCLEOTIDE SEQUENCE [LARGE SCALE GENOMIC DNA]</scope>
    <source>
        <strain evidence="22 23">SORGH_AS_1126</strain>
    </source>
</reference>
<keyword evidence="7" id="KW-0444">Lipid biosynthesis</keyword>
<dbReference type="Proteomes" id="UP001224781">
    <property type="component" value="Unassembled WGS sequence"/>
</dbReference>
<dbReference type="EC" id="2.7.1.107" evidence="4 21"/>
<comment type="cofactor">
    <cofactor evidence="1">
        <name>Mg(2+)</name>
        <dbReference type="ChEBI" id="CHEBI:18420"/>
    </cofactor>
</comment>
<keyword evidence="10 21" id="KW-0812">Transmembrane</keyword>
<accession>A0ABU0UMU2</accession>
<evidence type="ECO:0000256" key="7">
    <source>
        <dbReference type="ARBA" id="ARBA00022516"/>
    </source>
</evidence>
<evidence type="ECO:0000256" key="8">
    <source>
        <dbReference type="ARBA" id="ARBA00022519"/>
    </source>
</evidence>
<evidence type="ECO:0000256" key="5">
    <source>
        <dbReference type="ARBA" id="ARBA00017575"/>
    </source>
</evidence>
<evidence type="ECO:0000313" key="22">
    <source>
        <dbReference type="EMBL" id="MDQ1186290.1"/>
    </source>
</evidence>
<evidence type="ECO:0000256" key="21">
    <source>
        <dbReference type="RuleBase" id="RU363065"/>
    </source>
</evidence>
<feature type="transmembrane region" description="Helical" evidence="21">
    <location>
        <begin position="42"/>
        <end position="61"/>
    </location>
</feature>
<keyword evidence="11" id="KW-0479">Metal-binding</keyword>
<dbReference type="PANTHER" id="PTHR34299:SF1">
    <property type="entry name" value="DIACYLGLYCEROL KINASE"/>
    <property type="match status" value="1"/>
</dbReference>
<dbReference type="InterPro" id="IPR000829">
    <property type="entry name" value="DAGK"/>
</dbReference>
<evidence type="ECO:0000256" key="10">
    <source>
        <dbReference type="ARBA" id="ARBA00022692"/>
    </source>
</evidence>
<keyword evidence="18 21" id="KW-0472">Membrane</keyword>
<dbReference type="Gene3D" id="1.10.287.3610">
    <property type="match status" value="1"/>
</dbReference>
<keyword evidence="8 21" id="KW-0997">Cell inner membrane</keyword>
<dbReference type="Pfam" id="PF01219">
    <property type="entry name" value="DAGK_prokar"/>
    <property type="match status" value="1"/>
</dbReference>
<gene>
    <name evidence="22" type="ORF">QE408_003433</name>
</gene>
<keyword evidence="9 21" id="KW-0808">Transferase</keyword>
<evidence type="ECO:0000256" key="16">
    <source>
        <dbReference type="ARBA" id="ARBA00022989"/>
    </source>
</evidence>
<evidence type="ECO:0000256" key="18">
    <source>
        <dbReference type="ARBA" id="ARBA00023136"/>
    </source>
</evidence>
<evidence type="ECO:0000256" key="3">
    <source>
        <dbReference type="ARBA" id="ARBA00005967"/>
    </source>
</evidence>
<protein>
    <recommendedName>
        <fullName evidence="5 21">Diacylglycerol kinase</fullName>
        <ecNumber evidence="4 21">2.7.1.107</ecNumber>
    </recommendedName>
</protein>
<evidence type="ECO:0000256" key="11">
    <source>
        <dbReference type="ARBA" id="ARBA00022723"/>
    </source>
</evidence>
<dbReference type="PANTHER" id="PTHR34299">
    <property type="entry name" value="DIACYLGLYCEROL KINASE"/>
    <property type="match status" value="1"/>
</dbReference>
<dbReference type="GO" id="GO:0004143">
    <property type="term" value="F:ATP-dependent diacylglycerol kinase activity"/>
    <property type="evidence" value="ECO:0007669"/>
    <property type="project" value="UniProtKB-EC"/>
</dbReference>
<evidence type="ECO:0000256" key="1">
    <source>
        <dbReference type="ARBA" id="ARBA00001946"/>
    </source>
</evidence>
<evidence type="ECO:0000256" key="20">
    <source>
        <dbReference type="ARBA" id="ARBA00023264"/>
    </source>
</evidence>
<comment type="catalytic activity">
    <reaction evidence="21">
        <text>a 1,2-diacyl-sn-glycerol + ATP = a 1,2-diacyl-sn-glycero-3-phosphate + ADP + H(+)</text>
        <dbReference type="Rhea" id="RHEA:10272"/>
        <dbReference type="ChEBI" id="CHEBI:15378"/>
        <dbReference type="ChEBI" id="CHEBI:17815"/>
        <dbReference type="ChEBI" id="CHEBI:30616"/>
        <dbReference type="ChEBI" id="CHEBI:58608"/>
        <dbReference type="ChEBI" id="CHEBI:456216"/>
        <dbReference type="EC" id="2.7.1.107"/>
    </reaction>
</comment>
<evidence type="ECO:0000256" key="14">
    <source>
        <dbReference type="ARBA" id="ARBA00022840"/>
    </source>
</evidence>
<sequence>MMDNLPKTPSPEPVFRKETGFRHLLAATRYSFQGLTRLWQEAAFRHEVIAFGAGLVFLVGIRAPAAHAFIFVLLMLLLFCVEALNTAIEEIVDRVSPEFSSAARNAKDLGSFAVFCLLLANGGFVLYSLASTVLFSVGAV</sequence>
<keyword evidence="6" id="KW-1003">Cell membrane</keyword>